<protein>
    <submittedName>
        <fullName evidence="5">FadR family transcriptional regulator</fullName>
    </submittedName>
</protein>
<organism evidence="5 6">
    <name type="scientific">Streptomyces beijiangensis</name>
    <dbReference type="NCBI Taxonomy" id="163361"/>
    <lineage>
        <taxon>Bacteria</taxon>
        <taxon>Bacillati</taxon>
        <taxon>Actinomycetota</taxon>
        <taxon>Actinomycetes</taxon>
        <taxon>Kitasatosporales</taxon>
        <taxon>Streptomycetaceae</taxon>
        <taxon>Streptomyces</taxon>
    </lineage>
</organism>
<dbReference type="InterPro" id="IPR036390">
    <property type="entry name" value="WH_DNA-bd_sf"/>
</dbReference>
<dbReference type="EMBL" id="JAFLRJ010000066">
    <property type="protein sequence ID" value="MBO0511698.1"/>
    <property type="molecule type" value="Genomic_DNA"/>
</dbReference>
<keyword evidence="2" id="KW-0238">DNA-binding</keyword>
<dbReference type="AlphaFoldDB" id="A0A939JET8"/>
<dbReference type="PANTHER" id="PTHR43537:SF5">
    <property type="entry name" value="UXU OPERON TRANSCRIPTIONAL REGULATOR"/>
    <property type="match status" value="1"/>
</dbReference>
<dbReference type="Pfam" id="PF07729">
    <property type="entry name" value="FCD"/>
    <property type="match status" value="1"/>
</dbReference>
<dbReference type="CDD" id="cd07377">
    <property type="entry name" value="WHTH_GntR"/>
    <property type="match status" value="1"/>
</dbReference>
<name>A0A939JET8_9ACTN</name>
<sequence>MAVRRTTLADQVADEIIALIEETGLKPGDVIPPEGELATRFEVNRLAVREAIRTLSAREILVSSQGRPARVNVPTAKVFGQILRFRLRQESLSYGDVMDARRAIEGALTRRAADRLAAGEGSLDGAAALLAEMAESADDRERFVDLDIAFHAEVAAQAGNGMLSLLLDSLSDVLRDQRLASYTGHTRRGDSHETTVAAHRTILDAILAGDAEGATSAMDTHLAETEKDLHTPTH</sequence>
<evidence type="ECO:0000313" key="6">
    <source>
        <dbReference type="Proteomes" id="UP000664167"/>
    </source>
</evidence>
<dbReference type="GO" id="GO:0003677">
    <property type="term" value="F:DNA binding"/>
    <property type="evidence" value="ECO:0007669"/>
    <property type="project" value="UniProtKB-KW"/>
</dbReference>
<feature type="domain" description="HTH gntR-type" evidence="4">
    <location>
        <begin position="6"/>
        <end position="74"/>
    </location>
</feature>
<dbReference type="InterPro" id="IPR008920">
    <property type="entry name" value="TF_FadR/GntR_C"/>
</dbReference>
<dbReference type="PRINTS" id="PR00035">
    <property type="entry name" value="HTHGNTR"/>
</dbReference>
<dbReference type="InterPro" id="IPR036388">
    <property type="entry name" value="WH-like_DNA-bd_sf"/>
</dbReference>
<dbReference type="SMART" id="SM00345">
    <property type="entry name" value="HTH_GNTR"/>
    <property type="match status" value="1"/>
</dbReference>
<dbReference type="InterPro" id="IPR000524">
    <property type="entry name" value="Tscrpt_reg_HTH_GntR"/>
</dbReference>
<reference evidence="5" key="1">
    <citation type="submission" date="2021-03" db="EMBL/GenBank/DDBJ databases">
        <title>Streptomyces poriferae sp. nov., a novel marine sponge-derived Actinobacteria species with anti-MRSA activity.</title>
        <authorList>
            <person name="Sandoval-Powers M."/>
            <person name="Kralova S."/>
            <person name="Nguyen G.-S."/>
            <person name="Fawwal D."/>
            <person name="Degnes K."/>
            <person name="Klinkenberg G."/>
            <person name="Sletta H."/>
            <person name="Wentzel A."/>
            <person name="Liles M.R."/>
        </authorList>
    </citation>
    <scope>NUCLEOTIDE SEQUENCE</scope>
    <source>
        <strain evidence="5">DSM 41794</strain>
    </source>
</reference>
<dbReference type="Pfam" id="PF00392">
    <property type="entry name" value="GntR"/>
    <property type="match status" value="1"/>
</dbReference>
<keyword evidence="6" id="KW-1185">Reference proteome</keyword>
<evidence type="ECO:0000256" key="3">
    <source>
        <dbReference type="ARBA" id="ARBA00023163"/>
    </source>
</evidence>
<dbReference type="SUPFAM" id="SSF46785">
    <property type="entry name" value="Winged helix' DNA-binding domain"/>
    <property type="match status" value="1"/>
</dbReference>
<keyword evidence="3" id="KW-0804">Transcription</keyword>
<comment type="caution">
    <text evidence="5">The sequence shown here is derived from an EMBL/GenBank/DDBJ whole genome shotgun (WGS) entry which is preliminary data.</text>
</comment>
<proteinExistence type="predicted"/>
<dbReference type="Gene3D" id="1.20.120.530">
    <property type="entry name" value="GntR ligand-binding domain-like"/>
    <property type="match status" value="1"/>
</dbReference>
<evidence type="ECO:0000256" key="2">
    <source>
        <dbReference type="ARBA" id="ARBA00023125"/>
    </source>
</evidence>
<evidence type="ECO:0000256" key="1">
    <source>
        <dbReference type="ARBA" id="ARBA00023015"/>
    </source>
</evidence>
<dbReference type="Proteomes" id="UP000664167">
    <property type="component" value="Unassembled WGS sequence"/>
</dbReference>
<dbReference type="PROSITE" id="PS50949">
    <property type="entry name" value="HTH_GNTR"/>
    <property type="match status" value="1"/>
</dbReference>
<dbReference type="RefSeq" id="WP_206961108.1">
    <property type="nucleotide sequence ID" value="NZ_BAAAJJ010000004.1"/>
</dbReference>
<dbReference type="GO" id="GO:0003700">
    <property type="term" value="F:DNA-binding transcription factor activity"/>
    <property type="evidence" value="ECO:0007669"/>
    <property type="project" value="InterPro"/>
</dbReference>
<keyword evidence="1" id="KW-0805">Transcription regulation</keyword>
<dbReference type="InterPro" id="IPR011711">
    <property type="entry name" value="GntR_C"/>
</dbReference>
<evidence type="ECO:0000259" key="4">
    <source>
        <dbReference type="PROSITE" id="PS50949"/>
    </source>
</evidence>
<dbReference type="SUPFAM" id="SSF48008">
    <property type="entry name" value="GntR ligand-binding domain-like"/>
    <property type="match status" value="1"/>
</dbReference>
<dbReference type="Gene3D" id="1.10.10.10">
    <property type="entry name" value="Winged helix-like DNA-binding domain superfamily/Winged helix DNA-binding domain"/>
    <property type="match status" value="1"/>
</dbReference>
<dbReference type="SMART" id="SM00895">
    <property type="entry name" value="FCD"/>
    <property type="match status" value="1"/>
</dbReference>
<dbReference type="PANTHER" id="PTHR43537">
    <property type="entry name" value="TRANSCRIPTIONAL REGULATOR, GNTR FAMILY"/>
    <property type="match status" value="1"/>
</dbReference>
<evidence type="ECO:0000313" key="5">
    <source>
        <dbReference type="EMBL" id="MBO0511698.1"/>
    </source>
</evidence>
<accession>A0A939JET8</accession>
<gene>
    <name evidence="5" type="ORF">J0695_07710</name>
</gene>